<protein>
    <submittedName>
        <fullName evidence="2">YbbR family protein</fullName>
    </submittedName>
</protein>
<name>D0LWC1_HALO1</name>
<accession>D0LWC1</accession>
<dbReference type="RefSeq" id="WP_012828652.1">
    <property type="nucleotide sequence ID" value="NC_013440.1"/>
</dbReference>
<feature type="region of interest" description="Disordered" evidence="1">
    <location>
        <begin position="1"/>
        <end position="32"/>
    </location>
</feature>
<dbReference type="InterPro" id="IPR012505">
    <property type="entry name" value="YbbR"/>
</dbReference>
<evidence type="ECO:0000313" key="3">
    <source>
        <dbReference type="Proteomes" id="UP000001880"/>
    </source>
</evidence>
<sequence>MSWLDERRAKRQRRSGVWPRLSPPSKEERKASWDDVRQGLRQMFTRNPLLKLVSLVLALSLFFLVNTDRDAIIGVNVDVSYQLPENRVLVSQPVDQVRLSIRGPWRRIKRFDEREIDRILVDLTNVQDGPFTFPEDEVVLPEDLTLLSINPPTINVAFEPRVQKTVPVEVATQGEPARGYEVQRILPKPSQVTIRGAETRVRETNRVHTRELRLDGRTDSFTEVLPLEPPRTEPRSLIEIADRVPIEVEVILAPEMGTRTIEDVPVRIVAGEGVSEAVEERFATDPATVDIVLHGPLLEIESFSGEVTAVVSVHAEDGTARPRSADIQVRNVPAGVGTEVKPPAVTLQGAR</sequence>
<evidence type="ECO:0000256" key="1">
    <source>
        <dbReference type="SAM" id="MobiDB-lite"/>
    </source>
</evidence>
<reference evidence="2 3" key="1">
    <citation type="journal article" date="2010" name="Stand. Genomic Sci.">
        <title>Complete genome sequence of Haliangium ochraceum type strain (SMP-2).</title>
        <authorList>
            <consortium name="US DOE Joint Genome Institute (JGI-PGF)"/>
            <person name="Ivanova N."/>
            <person name="Daum C."/>
            <person name="Lang E."/>
            <person name="Abt B."/>
            <person name="Kopitz M."/>
            <person name="Saunders E."/>
            <person name="Lapidus A."/>
            <person name="Lucas S."/>
            <person name="Glavina Del Rio T."/>
            <person name="Nolan M."/>
            <person name="Tice H."/>
            <person name="Copeland A."/>
            <person name="Cheng J.F."/>
            <person name="Chen F."/>
            <person name="Bruce D."/>
            <person name="Goodwin L."/>
            <person name="Pitluck S."/>
            <person name="Mavromatis K."/>
            <person name="Pati A."/>
            <person name="Mikhailova N."/>
            <person name="Chen A."/>
            <person name="Palaniappan K."/>
            <person name="Land M."/>
            <person name="Hauser L."/>
            <person name="Chang Y.J."/>
            <person name="Jeffries C.D."/>
            <person name="Detter J.C."/>
            <person name="Brettin T."/>
            <person name="Rohde M."/>
            <person name="Goker M."/>
            <person name="Bristow J."/>
            <person name="Markowitz V."/>
            <person name="Eisen J.A."/>
            <person name="Hugenholtz P."/>
            <person name="Kyrpides N.C."/>
            <person name="Klenk H.P."/>
        </authorList>
    </citation>
    <scope>NUCLEOTIDE SEQUENCE [LARGE SCALE GENOMIC DNA]</scope>
    <source>
        <strain evidence="3">DSM 14365 / CIP 107738 / JCM 11303 / AJ 13395 / SMP-2</strain>
    </source>
</reference>
<dbReference type="Pfam" id="PF07949">
    <property type="entry name" value="YbbR"/>
    <property type="match status" value="2"/>
</dbReference>
<dbReference type="PANTHER" id="PTHR37804:SF1">
    <property type="entry name" value="CDAA REGULATORY PROTEIN CDAR"/>
    <property type="match status" value="1"/>
</dbReference>
<dbReference type="Gene3D" id="2.170.120.30">
    <property type="match status" value="2"/>
</dbReference>
<gene>
    <name evidence="2" type="ordered locus">Hoch_3551</name>
</gene>
<dbReference type="STRING" id="502025.Hoch_3551"/>
<organism evidence="2 3">
    <name type="scientific">Haliangium ochraceum (strain DSM 14365 / JCM 11303 / SMP-2)</name>
    <dbReference type="NCBI Taxonomy" id="502025"/>
    <lineage>
        <taxon>Bacteria</taxon>
        <taxon>Pseudomonadati</taxon>
        <taxon>Myxococcota</taxon>
        <taxon>Polyangia</taxon>
        <taxon>Haliangiales</taxon>
        <taxon>Kofleriaceae</taxon>
        <taxon>Haliangium</taxon>
    </lineage>
</organism>
<dbReference type="OrthoDB" id="9796042at2"/>
<keyword evidence="3" id="KW-1185">Reference proteome</keyword>
<dbReference type="Gene3D" id="2.170.120.40">
    <property type="entry name" value="YbbR-like domain"/>
    <property type="match status" value="1"/>
</dbReference>
<dbReference type="eggNOG" id="COG4856">
    <property type="taxonomic scope" value="Bacteria"/>
</dbReference>
<dbReference type="AlphaFoldDB" id="D0LWC1"/>
<dbReference type="EMBL" id="CP001804">
    <property type="protein sequence ID" value="ACY16053.1"/>
    <property type="molecule type" value="Genomic_DNA"/>
</dbReference>
<evidence type="ECO:0000313" key="2">
    <source>
        <dbReference type="EMBL" id="ACY16053.1"/>
    </source>
</evidence>
<proteinExistence type="predicted"/>
<dbReference type="Proteomes" id="UP000001880">
    <property type="component" value="Chromosome"/>
</dbReference>
<dbReference type="KEGG" id="hoh:Hoch_3551"/>
<dbReference type="PANTHER" id="PTHR37804">
    <property type="entry name" value="CDAA REGULATORY PROTEIN CDAR"/>
    <property type="match status" value="1"/>
</dbReference>
<dbReference type="InterPro" id="IPR053154">
    <property type="entry name" value="c-di-AMP_regulator"/>
</dbReference>
<dbReference type="HOGENOM" id="CLU_789339_0_0_7"/>